<evidence type="ECO:0008006" key="4">
    <source>
        <dbReference type="Google" id="ProtNLM"/>
    </source>
</evidence>
<dbReference type="GeneID" id="59281788"/>
<proteinExistence type="predicted"/>
<dbReference type="EMBL" id="JACCJC010000001">
    <property type="protein sequence ID" value="KAF6241398.1"/>
    <property type="molecule type" value="Genomic_DNA"/>
</dbReference>
<dbReference type="OrthoDB" id="21416at2759"/>
<keyword evidence="1" id="KW-0175">Coiled coil</keyword>
<dbReference type="RefSeq" id="XP_037170638.1">
    <property type="nucleotide sequence ID" value="XM_037302059.1"/>
</dbReference>
<accession>A0A8H6G6A8</accession>
<name>A0A8H6G6A8_9LECA</name>
<evidence type="ECO:0000256" key="1">
    <source>
        <dbReference type="SAM" id="Coils"/>
    </source>
</evidence>
<dbReference type="Proteomes" id="UP000578531">
    <property type="component" value="Unassembled WGS sequence"/>
</dbReference>
<evidence type="ECO:0000313" key="2">
    <source>
        <dbReference type="EMBL" id="KAF6241398.1"/>
    </source>
</evidence>
<organism evidence="2 3">
    <name type="scientific">Letharia columbiana</name>
    <dbReference type="NCBI Taxonomy" id="112416"/>
    <lineage>
        <taxon>Eukaryota</taxon>
        <taxon>Fungi</taxon>
        <taxon>Dikarya</taxon>
        <taxon>Ascomycota</taxon>
        <taxon>Pezizomycotina</taxon>
        <taxon>Lecanoromycetes</taxon>
        <taxon>OSLEUM clade</taxon>
        <taxon>Lecanoromycetidae</taxon>
        <taxon>Lecanorales</taxon>
        <taxon>Lecanorineae</taxon>
        <taxon>Parmeliaceae</taxon>
        <taxon>Letharia</taxon>
    </lineage>
</organism>
<protein>
    <recommendedName>
        <fullName evidence="4">Fungal N-terminal domain-containing protein</fullName>
    </recommendedName>
</protein>
<dbReference type="AlphaFoldDB" id="A0A8H6G6A8"/>
<gene>
    <name evidence="2" type="ORF">HO173_000108</name>
</gene>
<reference evidence="2 3" key="1">
    <citation type="journal article" date="2020" name="Genomics">
        <title>Complete, high-quality genomes from long-read metagenomic sequencing of two wolf lichen thalli reveals enigmatic genome architecture.</title>
        <authorList>
            <person name="McKenzie S.K."/>
            <person name="Walston R.F."/>
            <person name="Allen J.L."/>
        </authorList>
    </citation>
    <scope>NUCLEOTIDE SEQUENCE [LARGE SCALE GENOMIC DNA]</scope>
    <source>
        <strain evidence="2">WasteWater2</strain>
    </source>
</reference>
<feature type="coiled-coil region" evidence="1">
    <location>
        <begin position="45"/>
        <end position="72"/>
    </location>
</feature>
<sequence>MDPVSVAGLVIAVAQVTTACLKASQKYVGASQHSSKELRDIHSDLIFFHKTIKNLERELKTSEEDQGRLQALLGLREPLETSQKALDTIKTRLEDVTFVRKHVFGARFDQQLKVCLRSSAHLLVTLRPASSIPHELHDAIRLEIYASDTDLENYTRFKTRQDRCLARYMAQDPPFQEEVVAKIVGNARVQSHLESLAKQKTKKDMRKALSSLPKELNKTYDDAMKKSDLKTQSLFA</sequence>
<comment type="caution">
    <text evidence="2">The sequence shown here is derived from an EMBL/GenBank/DDBJ whole genome shotgun (WGS) entry which is preliminary data.</text>
</comment>
<keyword evidence="3" id="KW-1185">Reference proteome</keyword>
<evidence type="ECO:0000313" key="3">
    <source>
        <dbReference type="Proteomes" id="UP000578531"/>
    </source>
</evidence>